<feature type="region of interest" description="Disordered" evidence="16">
    <location>
        <begin position="673"/>
        <end position="714"/>
    </location>
</feature>
<keyword evidence="11" id="KW-0325">Glycoprotein</keyword>
<evidence type="ECO:0000256" key="11">
    <source>
        <dbReference type="ARBA" id="ARBA00023180"/>
    </source>
</evidence>
<comment type="catalytic activity">
    <reaction evidence="13">
        <text>L-threonyl-[protein] + ATP = O-phospho-L-threonyl-[protein] + ADP + H(+)</text>
        <dbReference type="Rhea" id="RHEA:46608"/>
        <dbReference type="Rhea" id="RHEA-COMP:11060"/>
        <dbReference type="Rhea" id="RHEA-COMP:11605"/>
        <dbReference type="ChEBI" id="CHEBI:15378"/>
        <dbReference type="ChEBI" id="CHEBI:30013"/>
        <dbReference type="ChEBI" id="CHEBI:30616"/>
        <dbReference type="ChEBI" id="CHEBI:61977"/>
        <dbReference type="ChEBI" id="CHEBI:456216"/>
    </reaction>
</comment>
<evidence type="ECO:0000256" key="4">
    <source>
        <dbReference type="ARBA" id="ARBA00022692"/>
    </source>
</evidence>
<dbReference type="FunFam" id="3.30.200.20:FF:000481">
    <property type="entry name" value="Wall-associated receptor kinase-like 14"/>
    <property type="match status" value="1"/>
</dbReference>
<dbReference type="InterPro" id="IPR017441">
    <property type="entry name" value="Protein_kinase_ATP_BS"/>
</dbReference>
<dbReference type="OrthoDB" id="4062651at2759"/>
<comment type="function">
    <text evidence="14">Serine/threonine-protein kinase that may function as a signaling receptor of extracellular matrix component.</text>
</comment>
<proteinExistence type="predicted"/>
<keyword evidence="2" id="KW-0723">Serine/threonine-protein kinase</keyword>
<feature type="signal peptide" evidence="18">
    <location>
        <begin position="1"/>
        <end position="23"/>
    </location>
</feature>
<dbReference type="SUPFAM" id="SSF56112">
    <property type="entry name" value="Protein kinase-like (PK-like)"/>
    <property type="match status" value="1"/>
</dbReference>
<comment type="caution">
    <text evidence="20">The sequence shown here is derived from an EMBL/GenBank/DDBJ whole genome shotgun (WGS) entry which is preliminary data.</text>
</comment>
<dbReference type="InterPro" id="IPR008271">
    <property type="entry name" value="Ser/Thr_kinase_AS"/>
</dbReference>
<keyword evidence="8 15" id="KW-0067">ATP-binding</keyword>
<dbReference type="GO" id="GO:0005524">
    <property type="term" value="F:ATP binding"/>
    <property type="evidence" value="ECO:0007669"/>
    <property type="project" value="UniProtKB-UniRule"/>
</dbReference>
<dbReference type="InterPro" id="IPR011009">
    <property type="entry name" value="Kinase-like_dom_sf"/>
</dbReference>
<comment type="catalytic activity">
    <reaction evidence="12">
        <text>L-seryl-[protein] + ATP = O-phospho-L-seryl-[protein] + ADP + H(+)</text>
        <dbReference type="Rhea" id="RHEA:17989"/>
        <dbReference type="Rhea" id="RHEA-COMP:9863"/>
        <dbReference type="Rhea" id="RHEA-COMP:11604"/>
        <dbReference type="ChEBI" id="CHEBI:15378"/>
        <dbReference type="ChEBI" id="CHEBI:29999"/>
        <dbReference type="ChEBI" id="CHEBI:30616"/>
        <dbReference type="ChEBI" id="CHEBI:83421"/>
        <dbReference type="ChEBI" id="CHEBI:456216"/>
    </reaction>
</comment>
<evidence type="ECO:0000256" key="16">
    <source>
        <dbReference type="SAM" id="MobiDB-lite"/>
    </source>
</evidence>
<dbReference type="Pfam" id="PF00069">
    <property type="entry name" value="Pkinase"/>
    <property type="match status" value="1"/>
</dbReference>
<dbReference type="GO" id="GO:0005886">
    <property type="term" value="C:plasma membrane"/>
    <property type="evidence" value="ECO:0007669"/>
    <property type="project" value="UniProtKB-ARBA"/>
</dbReference>
<keyword evidence="6 15" id="KW-0547">Nucleotide-binding</keyword>
<gene>
    <name evidence="20" type="ORF">RHSIM_Rhsim07G0234200</name>
</gene>
<evidence type="ECO:0000256" key="10">
    <source>
        <dbReference type="ARBA" id="ARBA00023136"/>
    </source>
</evidence>
<evidence type="ECO:0000256" key="3">
    <source>
        <dbReference type="ARBA" id="ARBA00022679"/>
    </source>
</evidence>
<evidence type="ECO:0000313" key="21">
    <source>
        <dbReference type="Proteomes" id="UP000626092"/>
    </source>
</evidence>
<evidence type="ECO:0000256" key="6">
    <source>
        <dbReference type="ARBA" id="ARBA00022741"/>
    </source>
</evidence>
<organism evidence="20 21">
    <name type="scientific">Rhododendron simsii</name>
    <name type="common">Sims's rhododendron</name>
    <dbReference type="NCBI Taxonomy" id="118357"/>
    <lineage>
        <taxon>Eukaryota</taxon>
        <taxon>Viridiplantae</taxon>
        <taxon>Streptophyta</taxon>
        <taxon>Embryophyta</taxon>
        <taxon>Tracheophyta</taxon>
        <taxon>Spermatophyta</taxon>
        <taxon>Magnoliopsida</taxon>
        <taxon>eudicotyledons</taxon>
        <taxon>Gunneridae</taxon>
        <taxon>Pentapetalae</taxon>
        <taxon>asterids</taxon>
        <taxon>Ericales</taxon>
        <taxon>Ericaceae</taxon>
        <taxon>Ericoideae</taxon>
        <taxon>Rhodoreae</taxon>
        <taxon>Rhododendron</taxon>
    </lineage>
</organism>
<dbReference type="PANTHER" id="PTHR46008:SF62">
    <property type="entry name" value="PROTEIN KINASE DOMAIN-CONTAINING PROTEIN"/>
    <property type="match status" value="1"/>
</dbReference>
<keyword evidence="7" id="KW-0418">Kinase</keyword>
<dbReference type="PROSITE" id="PS50011">
    <property type="entry name" value="PROTEIN_KINASE_DOM"/>
    <property type="match status" value="1"/>
</dbReference>
<evidence type="ECO:0000259" key="19">
    <source>
        <dbReference type="PROSITE" id="PS50011"/>
    </source>
</evidence>
<evidence type="ECO:0000256" key="2">
    <source>
        <dbReference type="ARBA" id="ARBA00022527"/>
    </source>
</evidence>
<dbReference type="CDD" id="cd14066">
    <property type="entry name" value="STKc_IRAK"/>
    <property type="match status" value="1"/>
</dbReference>
<evidence type="ECO:0000256" key="5">
    <source>
        <dbReference type="ARBA" id="ARBA00022729"/>
    </source>
</evidence>
<evidence type="ECO:0000256" key="13">
    <source>
        <dbReference type="ARBA" id="ARBA00047951"/>
    </source>
</evidence>
<evidence type="ECO:0000256" key="12">
    <source>
        <dbReference type="ARBA" id="ARBA00047558"/>
    </source>
</evidence>
<dbReference type="GO" id="GO:0004674">
    <property type="term" value="F:protein serine/threonine kinase activity"/>
    <property type="evidence" value="ECO:0007669"/>
    <property type="project" value="UniProtKB-KW"/>
</dbReference>
<dbReference type="Gene3D" id="1.10.510.10">
    <property type="entry name" value="Transferase(Phosphotransferase) domain 1"/>
    <property type="match status" value="1"/>
</dbReference>
<evidence type="ECO:0000313" key="20">
    <source>
        <dbReference type="EMBL" id="KAF7137328.1"/>
    </source>
</evidence>
<keyword evidence="10 17" id="KW-0472">Membrane</keyword>
<dbReference type="PROSITE" id="PS00107">
    <property type="entry name" value="PROTEIN_KINASE_ATP"/>
    <property type="match status" value="1"/>
</dbReference>
<accession>A0A834LHI3</accession>
<evidence type="ECO:0000256" key="15">
    <source>
        <dbReference type="PROSITE-ProRule" id="PRU10141"/>
    </source>
</evidence>
<feature type="compositionally biased region" description="Polar residues" evidence="16">
    <location>
        <begin position="673"/>
        <end position="685"/>
    </location>
</feature>
<dbReference type="Proteomes" id="UP000626092">
    <property type="component" value="Unassembled WGS sequence"/>
</dbReference>
<name>A0A834LHI3_RHOSS</name>
<feature type="compositionally biased region" description="Low complexity" evidence="16">
    <location>
        <begin position="697"/>
        <end position="714"/>
    </location>
</feature>
<feature type="chain" id="PRO_5032861021" description="Protein kinase domain-containing protein" evidence="18">
    <location>
        <begin position="24"/>
        <end position="714"/>
    </location>
</feature>
<keyword evidence="5 18" id="KW-0732">Signal</keyword>
<feature type="transmembrane region" description="Helical" evidence="17">
    <location>
        <begin position="262"/>
        <end position="284"/>
    </location>
</feature>
<keyword evidence="4 17" id="KW-0812">Transmembrane</keyword>
<dbReference type="PANTHER" id="PTHR46008">
    <property type="entry name" value="LEAF RUST 10 DISEASE-RESISTANCE LOCUS RECEPTOR-LIKE PROTEIN KINASE-LIKE 1.4"/>
    <property type="match status" value="1"/>
</dbReference>
<reference evidence="20" key="1">
    <citation type="submission" date="2019-11" db="EMBL/GenBank/DDBJ databases">
        <authorList>
            <person name="Liu Y."/>
            <person name="Hou J."/>
            <person name="Li T.-Q."/>
            <person name="Guan C.-H."/>
            <person name="Wu X."/>
            <person name="Wu H.-Z."/>
            <person name="Ling F."/>
            <person name="Zhang R."/>
            <person name="Shi X.-G."/>
            <person name="Ren J.-P."/>
            <person name="Chen E.-F."/>
            <person name="Sun J.-M."/>
        </authorList>
    </citation>
    <scope>NUCLEOTIDE SEQUENCE</scope>
    <source>
        <strain evidence="20">Adult_tree_wgs_1</strain>
        <tissue evidence="20">Leaves</tissue>
    </source>
</reference>
<evidence type="ECO:0000256" key="18">
    <source>
        <dbReference type="SAM" id="SignalP"/>
    </source>
</evidence>
<dbReference type="SMART" id="SM00220">
    <property type="entry name" value="S_TKc"/>
    <property type="match status" value="1"/>
</dbReference>
<comment type="subcellular location">
    <subcellularLocation>
        <location evidence="1">Membrane</location>
        <topology evidence="1">Single-pass membrane protein</topology>
    </subcellularLocation>
</comment>
<dbReference type="Gene3D" id="3.30.200.20">
    <property type="entry name" value="Phosphorylase Kinase, domain 1"/>
    <property type="match status" value="1"/>
</dbReference>
<feature type="domain" description="Protein kinase" evidence="19">
    <location>
        <begin position="323"/>
        <end position="601"/>
    </location>
</feature>
<evidence type="ECO:0000256" key="14">
    <source>
        <dbReference type="ARBA" id="ARBA00056804"/>
    </source>
</evidence>
<dbReference type="EMBL" id="WJXA01000007">
    <property type="protein sequence ID" value="KAF7137328.1"/>
    <property type="molecule type" value="Genomic_DNA"/>
</dbReference>
<keyword evidence="9 17" id="KW-1133">Transmembrane helix</keyword>
<evidence type="ECO:0000256" key="8">
    <source>
        <dbReference type="ARBA" id="ARBA00022840"/>
    </source>
</evidence>
<keyword evidence="3" id="KW-0808">Transferase</keyword>
<dbReference type="FunFam" id="1.10.510.10:FF:000161">
    <property type="entry name" value="Wall-associated receptor kinase-like 20"/>
    <property type="match status" value="1"/>
</dbReference>
<dbReference type="AlphaFoldDB" id="A0A834LHI3"/>
<evidence type="ECO:0000256" key="1">
    <source>
        <dbReference type="ARBA" id="ARBA00004167"/>
    </source>
</evidence>
<evidence type="ECO:0000256" key="17">
    <source>
        <dbReference type="SAM" id="Phobius"/>
    </source>
</evidence>
<protein>
    <recommendedName>
        <fullName evidence="19">Protein kinase domain-containing protein</fullName>
    </recommendedName>
</protein>
<keyword evidence="21" id="KW-1185">Reference proteome</keyword>
<sequence length="714" mass="76731">MIILAQTIIVIVAICMAPSIATAKSSTDCDRSCGGSDPVQYPFGFSSGCPIQLNCSSNGTFMIGEFPVQTVTSNNIQVKIPAQCGRPVETLSTLFTHNYAPTSNNGILLQNCTSPATGCLIPSTTVQTNFNLPDCNVTGNKTNNITCYSQQNQETGFIVYSNLTSRGCGYLFSAISTSLTGNGSGVVLAIQVVELGWGLDGRCSCSENAACKVVELPGNGGNGYRCQCDDGFVGDGYLHGLGCWRGSSACHLSGHCGHTTRVVVAGVAAGATLMVTVGLLCCWIRRRSKLKNWKTTNRCLSESTGISIPIYPYSLIEKATNSFSEKQQLGTGAYGTVYAGKLHHNDELVAIKRIRYRDTESIEQVVNEIKLLSSVSHPNLVRLLGCCIDKGAQILIYEFMPNGTLSHHLHREGGNEGLKWPVRLKIATETAQAIAFLHSAIPPIYHRDIKSTNILLDNEFKTKVADFGLSRLGLTESSHISTAPQGTPGYLDPQYHQNFHLSNKSDVYSLGVVLVEIITGLRAIDFSRPHNEVNLASLATDRIGKGRLQEIIDPVLDPQGDECTLSSVHKMAELAFRCLAYESGMRPSMMEVANELEQIGLSSTRWGSLKGKVADSLRTSSSCSSASSVRQISLQASPSCSSVSSVRQISLQASPSCSSVSGIRQSQLSVDVNQPELNSESTGTKEFSPVSVQDPWLSEQSSPSSISLLNNVVQ</sequence>
<dbReference type="InterPro" id="IPR000719">
    <property type="entry name" value="Prot_kinase_dom"/>
</dbReference>
<evidence type="ECO:0000256" key="7">
    <source>
        <dbReference type="ARBA" id="ARBA00022777"/>
    </source>
</evidence>
<feature type="binding site" evidence="15">
    <location>
        <position position="352"/>
    </location>
    <ligand>
        <name>ATP</name>
        <dbReference type="ChEBI" id="CHEBI:30616"/>
    </ligand>
</feature>
<dbReference type="PROSITE" id="PS00108">
    <property type="entry name" value="PROTEIN_KINASE_ST"/>
    <property type="match status" value="1"/>
</dbReference>
<evidence type="ECO:0000256" key="9">
    <source>
        <dbReference type="ARBA" id="ARBA00022989"/>
    </source>
</evidence>